<evidence type="ECO:0000259" key="8">
    <source>
        <dbReference type="Pfam" id="PF25917"/>
    </source>
</evidence>
<dbReference type="RefSeq" id="WP_340358445.1">
    <property type="nucleotide sequence ID" value="NZ_JBBKZU010000008.1"/>
</dbReference>
<feature type="compositionally biased region" description="Low complexity" evidence="7">
    <location>
        <begin position="16"/>
        <end position="30"/>
    </location>
</feature>
<keyword evidence="4" id="KW-0732">Signal</keyword>
<evidence type="ECO:0000313" key="11">
    <source>
        <dbReference type="Proteomes" id="UP001365846"/>
    </source>
</evidence>
<dbReference type="InterPro" id="IPR006143">
    <property type="entry name" value="RND_pump_MFP"/>
</dbReference>
<accession>A0ABU8VJJ9</accession>
<dbReference type="Gene3D" id="1.10.287.470">
    <property type="entry name" value="Helix hairpin bin"/>
    <property type="match status" value="2"/>
</dbReference>
<evidence type="ECO:0000259" key="9">
    <source>
        <dbReference type="Pfam" id="PF25954"/>
    </source>
</evidence>
<dbReference type="Pfam" id="PF25917">
    <property type="entry name" value="BSH_RND"/>
    <property type="match status" value="1"/>
</dbReference>
<comment type="subcellular location">
    <subcellularLocation>
        <location evidence="1">Periplasm</location>
    </subcellularLocation>
</comment>
<gene>
    <name evidence="10" type="ORF">WKW77_19090</name>
</gene>
<evidence type="ECO:0000256" key="5">
    <source>
        <dbReference type="ARBA" id="ARBA00022764"/>
    </source>
</evidence>
<evidence type="ECO:0000256" key="2">
    <source>
        <dbReference type="ARBA" id="ARBA00009477"/>
    </source>
</evidence>
<evidence type="ECO:0000256" key="7">
    <source>
        <dbReference type="SAM" id="MobiDB-lite"/>
    </source>
</evidence>
<reference evidence="10 11" key="1">
    <citation type="submission" date="2024-03" db="EMBL/GenBank/DDBJ databases">
        <title>Novel species of the genus Variovorax.</title>
        <authorList>
            <person name="Liu Q."/>
            <person name="Xin Y.-H."/>
        </authorList>
    </citation>
    <scope>NUCLEOTIDE SEQUENCE [LARGE SCALE GENOMIC DNA]</scope>
    <source>
        <strain evidence="10 11">KACC 18899</strain>
    </source>
</reference>
<dbReference type="Gene3D" id="2.40.420.20">
    <property type="match status" value="1"/>
</dbReference>
<feature type="region of interest" description="Disordered" evidence="7">
    <location>
        <begin position="1"/>
        <end position="33"/>
    </location>
</feature>
<comment type="similarity">
    <text evidence="3">Belongs to the UPF0194 family.</text>
</comment>
<dbReference type="PANTHER" id="PTHR32347">
    <property type="entry name" value="EFFLUX SYSTEM COMPONENT YKNX-RELATED"/>
    <property type="match status" value="1"/>
</dbReference>
<dbReference type="Gene3D" id="2.40.30.170">
    <property type="match status" value="1"/>
</dbReference>
<evidence type="ECO:0000256" key="4">
    <source>
        <dbReference type="ARBA" id="ARBA00022729"/>
    </source>
</evidence>
<feature type="domain" description="Multidrug resistance protein MdtA-like barrel-sandwich hybrid" evidence="8">
    <location>
        <begin position="95"/>
        <end position="278"/>
    </location>
</feature>
<dbReference type="NCBIfam" id="TIGR01730">
    <property type="entry name" value="RND_mfp"/>
    <property type="match status" value="1"/>
</dbReference>
<name>A0ABU8VJJ9_9BURK</name>
<evidence type="ECO:0000256" key="1">
    <source>
        <dbReference type="ARBA" id="ARBA00004418"/>
    </source>
</evidence>
<protein>
    <submittedName>
        <fullName evidence="10">Efflux RND transporter periplasmic adaptor subunit</fullName>
    </submittedName>
</protein>
<sequence length="444" mass="46587">MKLDPSSTDVHPGDLAARAASQPAAPASPRAPEPGVLARLRRGAPAALAALALIAAGLVFGPRLLWGPRVAVTPVVRGDFVQSVVASGHVEAPHRVNIGAQLAGEVRAVPVQEGQEVAAGQLLIRLADAEWVAAAAQADAAVQQAQARLRLVREVQEPVAAQALRQAEIGAENARAQWRRNVALREQGFIGQAALDDLRKTMDLSDALVRSARRQLASAQPGGSDHAVATTALAEAQAAAAVAHSRLKYTTIEAPVAGTLIDRSVEPGDVVQPGKTLMVLSPAGETQLVVQIDEKNLALLARGQQAMASADAYADQHFAADLAYINPGVDVQRGSVEVKLNVPNPPAYLRQDMTVSVQIRTAFRSQALLLASDAVRDADRGRAWVLKVDGHHARRQDVKLGLRSGGLCEVLEGLQPGDLVVPASTPGIAEGARLQPRMRAESGS</sequence>
<dbReference type="InterPro" id="IPR058625">
    <property type="entry name" value="MdtA-like_BSH"/>
</dbReference>
<comment type="caution">
    <text evidence="10">The sequence shown here is derived from an EMBL/GenBank/DDBJ whole genome shotgun (WGS) entry which is preliminary data.</text>
</comment>
<evidence type="ECO:0000256" key="6">
    <source>
        <dbReference type="ARBA" id="ARBA00023054"/>
    </source>
</evidence>
<evidence type="ECO:0000313" key="10">
    <source>
        <dbReference type="EMBL" id="MEJ8813200.1"/>
    </source>
</evidence>
<dbReference type="Pfam" id="PF25954">
    <property type="entry name" value="Beta-barrel_RND_2"/>
    <property type="match status" value="1"/>
</dbReference>
<proteinExistence type="inferred from homology"/>
<dbReference type="Proteomes" id="UP001365846">
    <property type="component" value="Unassembled WGS sequence"/>
</dbReference>
<keyword evidence="5" id="KW-0574">Periplasm</keyword>
<organism evidence="10 11">
    <name type="scientific">Variovorax ureilyticus</name>
    <dbReference type="NCBI Taxonomy" id="1836198"/>
    <lineage>
        <taxon>Bacteria</taxon>
        <taxon>Pseudomonadati</taxon>
        <taxon>Pseudomonadota</taxon>
        <taxon>Betaproteobacteria</taxon>
        <taxon>Burkholderiales</taxon>
        <taxon>Comamonadaceae</taxon>
        <taxon>Variovorax</taxon>
    </lineage>
</organism>
<dbReference type="EMBL" id="JBBKZU010000008">
    <property type="protein sequence ID" value="MEJ8813200.1"/>
    <property type="molecule type" value="Genomic_DNA"/>
</dbReference>
<comment type="similarity">
    <text evidence="2">Belongs to the membrane fusion protein (MFP) (TC 8.A.1) family.</text>
</comment>
<keyword evidence="6" id="KW-0175">Coiled coil</keyword>
<dbReference type="SUPFAM" id="SSF111369">
    <property type="entry name" value="HlyD-like secretion proteins"/>
    <property type="match status" value="2"/>
</dbReference>
<evidence type="ECO:0000256" key="3">
    <source>
        <dbReference type="ARBA" id="ARBA00010602"/>
    </source>
</evidence>
<dbReference type="PANTHER" id="PTHR32347:SF29">
    <property type="entry name" value="UPF0194 MEMBRANE PROTEIN YBHG"/>
    <property type="match status" value="1"/>
</dbReference>
<dbReference type="Gene3D" id="2.40.50.100">
    <property type="match status" value="2"/>
</dbReference>
<feature type="domain" description="CusB-like beta-barrel" evidence="9">
    <location>
        <begin position="288"/>
        <end position="361"/>
    </location>
</feature>
<keyword evidence="11" id="KW-1185">Reference proteome</keyword>
<dbReference type="InterPro" id="IPR058792">
    <property type="entry name" value="Beta-barrel_RND_2"/>
</dbReference>
<dbReference type="InterPro" id="IPR050465">
    <property type="entry name" value="UPF0194_transport"/>
</dbReference>